<dbReference type="Proteomes" id="UP000198847">
    <property type="component" value="Unassembled WGS sequence"/>
</dbReference>
<dbReference type="AlphaFoldDB" id="A0A1H8XYI2"/>
<keyword evidence="3" id="KW-1185">Reference proteome</keyword>
<keyword evidence="1" id="KW-0732">Signal</keyword>
<sequence length="89" mass="9874">MRKKIAMIMLLMLLAFPGQAMAAGFNFDIHLSRTEDGTAYTEILYNNRVLWKISLLTDGARPAASIGEDDGIIIAPDLENGMFVLRICK</sequence>
<dbReference type="EMBL" id="FODY01000033">
    <property type="protein sequence ID" value="SEP44812.1"/>
    <property type="molecule type" value="Genomic_DNA"/>
</dbReference>
<evidence type="ECO:0000313" key="2">
    <source>
        <dbReference type="EMBL" id="SEP44812.1"/>
    </source>
</evidence>
<dbReference type="OrthoDB" id="1683176at2"/>
<protein>
    <submittedName>
        <fullName evidence="2">Uncharacterized protein</fullName>
    </submittedName>
</protein>
<evidence type="ECO:0000313" key="3">
    <source>
        <dbReference type="Proteomes" id="UP000198847"/>
    </source>
</evidence>
<dbReference type="RefSeq" id="WP_091751495.1">
    <property type="nucleotide sequence ID" value="NZ_FODY01000033.1"/>
</dbReference>
<proteinExistence type="predicted"/>
<evidence type="ECO:0000256" key="1">
    <source>
        <dbReference type="SAM" id="SignalP"/>
    </source>
</evidence>
<gene>
    <name evidence="2" type="ORF">SAMN04490178_13323</name>
</gene>
<accession>A0A1H8XYI2</accession>
<name>A0A1H8XYI2_9FIRM</name>
<organism evidence="2 3">
    <name type="scientific">Propionispora vibrioides</name>
    <dbReference type="NCBI Taxonomy" id="112903"/>
    <lineage>
        <taxon>Bacteria</taxon>
        <taxon>Bacillati</taxon>
        <taxon>Bacillota</taxon>
        <taxon>Negativicutes</taxon>
        <taxon>Selenomonadales</taxon>
        <taxon>Sporomusaceae</taxon>
        <taxon>Propionispora</taxon>
    </lineage>
</organism>
<feature type="chain" id="PRO_5011480431" evidence="1">
    <location>
        <begin position="23"/>
        <end position="89"/>
    </location>
</feature>
<feature type="signal peptide" evidence="1">
    <location>
        <begin position="1"/>
        <end position="22"/>
    </location>
</feature>
<reference evidence="2 3" key="1">
    <citation type="submission" date="2016-10" db="EMBL/GenBank/DDBJ databases">
        <authorList>
            <person name="de Groot N.N."/>
        </authorList>
    </citation>
    <scope>NUCLEOTIDE SEQUENCE [LARGE SCALE GENOMIC DNA]</scope>
    <source>
        <strain evidence="2 3">DSM 13305</strain>
    </source>
</reference>